<dbReference type="AlphaFoldDB" id="A0A7K1U3S1"/>
<comment type="caution">
    <text evidence="1">The sequence shown here is derived from an EMBL/GenBank/DDBJ whole genome shotgun (WGS) entry which is preliminary data.</text>
</comment>
<accession>A0A7K1U3S1</accession>
<evidence type="ECO:0000313" key="2">
    <source>
        <dbReference type="Proteomes" id="UP000461730"/>
    </source>
</evidence>
<organism evidence="1 2">
    <name type="scientific">Chitinophaga tropicalis</name>
    <dbReference type="NCBI Taxonomy" id="2683588"/>
    <lineage>
        <taxon>Bacteria</taxon>
        <taxon>Pseudomonadati</taxon>
        <taxon>Bacteroidota</taxon>
        <taxon>Chitinophagia</taxon>
        <taxon>Chitinophagales</taxon>
        <taxon>Chitinophagaceae</taxon>
        <taxon>Chitinophaga</taxon>
    </lineage>
</organism>
<sequence length="142" mass="15533">MTSILTPPIITHSEFTSIVSAPALLTVGLNEPFVFCYFDENSQSSILRVKAMSALLANSMESFQLDVSSSLGGLDNNIPMLVITLTYASEQLPAEPVLWYIETTIEYTGEVDWVEVVILSDQYNKEGPKRGGISVPKKGVES</sequence>
<protein>
    <submittedName>
        <fullName evidence="1">Uncharacterized protein</fullName>
    </submittedName>
</protein>
<dbReference type="EMBL" id="WRXN01000004">
    <property type="protein sequence ID" value="MVT09001.1"/>
    <property type="molecule type" value="Genomic_DNA"/>
</dbReference>
<reference evidence="1 2" key="1">
    <citation type="submission" date="2019-12" db="EMBL/GenBank/DDBJ databases">
        <title>Chitinophaga sp. strain ysch24 (GDMCC 1.1355), whole genome shotgun sequence.</title>
        <authorList>
            <person name="Zhang X."/>
        </authorList>
    </citation>
    <scope>NUCLEOTIDE SEQUENCE [LARGE SCALE GENOMIC DNA]</scope>
    <source>
        <strain evidence="2">ysch24</strain>
    </source>
</reference>
<keyword evidence="2" id="KW-1185">Reference proteome</keyword>
<gene>
    <name evidence="1" type="ORF">GO493_12075</name>
</gene>
<dbReference type="RefSeq" id="WP_157306417.1">
    <property type="nucleotide sequence ID" value="NZ_WRXN01000004.1"/>
</dbReference>
<proteinExistence type="predicted"/>
<dbReference type="Proteomes" id="UP000461730">
    <property type="component" value="Unassembled WGS sequence"/>
</dbReference>
<name>A0A7K1U3S1_9BACT</name>
<evidence type="ECO:0000313" key="1">
    <source>
        <dbReference type="EMBL" id="MVT09001.1"/>
    </source>
</evidence>